<protein>
    <submittedName>
        <fullName evidence="3">Uncharacterized protein</fullName>
    </submittedName>
</protein>
<comment type="caution">
    <text evidence="3">The sequence shown here is derived from an EMBL/GenBank/DDBJ whole genome shotgun (WGS) entry which is preliminary data.</text>
</comment>
<feature type="non-terminal residue" evidence="3">
    <location>
        <position position="1"/>
    </location>
</feature>
<dbReference type="EMBL" id="JBHLYR010000013">
    <property type="protein sequence ID" value="MFB9991079.1"/>
    <property type="molecule type" value="Genomic_DNA"/>
</dbReference>
<evidence type="ECO:0000256" key="1">
    <source>
        <dbReference type="SAM" id="MobiDB-lite"/>
    </source>
</evidence>
<evidence type="ECO:0000256" key="2">
    <source>
        <dbReference type="SAM" id="Phobius"/>
    </source>
</evidence>
<sequence length="81" mass="8005">CGVGIGAAAGVKAVLIDAHFYSNSRAASGLAILVTGLALLLLAVRAPRPGSSEGEEGSEGDPGAALVAPARRAPAELQQNR</sequence>
<organism evidence="3 4">
    <name type="scientific">Deinococcus oregonensis</name>
    <dbReference type="NCBI Taxonomy" id="1805970"/>
    <lineage>
        <taxon>Bacteria</taxon>
        <taxon>Thermotogati</taxon>
        <taxon>Deinococcota</taxon>
        <taxon>Deinococci</taxon>
        <taxon>Deinococcales</taxon>
        <taxon>Deinococcaceae</taxon>
        <taxon>Deinococcus</taxon>
    </lineage>
</organism>
<keyword evidence="2" id="KW-0812">Transmembrane</keyword>
<evidence type="ECO:0000313" key="4">
    <source>
        <dbReference type="Proteomes" id="UP001589733"/>
    </source>
</evidence>
<feature type="transmembrane region" description="Helical" evidence="2">
    <location>
        <begin position="26"/>
        <end position="44"/>
    </location>
</feature>
<name>A0ABV6AUA2_9DEIO</name>
<proteinExistence type="predicted"/>
<keyword evidence="4" id="KW-1185">Reference proteome</keyword>
<accession>A0ABV6AUA2</accession>
<evidence type="ECO:0000313" key="3">
    <source>
        <dbReference type="EMBL" id="MFB9991079.1"/>
    </source>
</evidence>
<reference evidence="3 4" key="1">
    <citation type="submission" date="2024-09" db="EMBL/GenBank/DDBJ databases">
        <authorList>
            <person name="Sun Q."/>
            <person name="Mori K."/>
        </authorList>
    </citation>
    <scope>NUCLEOTIDE SEQUENCE [LARGE SCALE GENOMIC DNA]</scope>
    <source>
        <strain evidence="3 4">JCM 13503</strain>
    </source>
</reference>
<feature type="region of interest" description="Disordered" evidence="1">
    <location>
        <begin position="48"/>
        <end position="81"/>
    </location>
</feature>
<keyword evidence="2" id="KW-0472">Membrane</keyword>
<dbReference type="RefSeq" id="WP_380005658.1">
    <property type="nucleotide sequence ID" value="NZ_JBHLYR010000013.1"/>
</dbReference>
<dbReference type="Proteomes" id="UP001589733">
    <property type="component" value="Unassembled WGS sequence"/>
</dbReference>
<keyword evidence="2" id="KW-1133">Transmembrane helix</keyword>
<gene>
    <name evidence="3" type="ORF">ACFFLM_03655</name>
</gene>